<dbReference type="SUPFAM" id="SSF52091">
    <property type="entry name" value="SpoIIaa-like"/>
    <property type="match status" value="1"/>
</dbReference>
<keyword evidence="1" id="KW-0472">Membrane</keyword>
<keyword evidence="1" id="KW-1133">Transmembrane helix</keyword>
<dbReference type="AlphaFoldDB" id="A0A9X4ME94"/>
<dbReference type="InterPro" id="IPR036513">
    <property type="entry name" value="STAS_dom_sf"/>
</dbReference>
<gene>
    <name evidence="2" type="ORF">OLX77_00900</name>
</gene>
<keyword evidence="1" id="KW-0812">Transmembrane</keyword>
<dbReference type="Proteomes" id="UP001154240">
    <property type="component" value="Unassembled WGS sequence"/>
</dbReference>
<accession>A0A9X4ME94</accession>
<feature type="transmembrane region" description="Helical" evidence="1">
    <location>
        <begin position="302"/>
        <end position="328"/>
    </location>
</feature>
<evidence type="ECO:0000313" key="2">
    <source>
        <dbReference type="EMBL" id="MDG4474715.1"/>
    </source>
</evidence>
<sequence length="403" mass="43830">MQWAVVACFKQIELGNGADVAFNRLHNSGEKKWQLDMHRIGGDLLQVSCAGRWCLDQDLPAAGVILTEQGEDLRRLSFDTTQLSAWDTGFLAFLRTLLKLCAERGVGIDQEGLPQGVRRLLEMAGAVPEKKVVKHRNGKRSLFFQVGTATLEFFRGAPAMLYFLGEITASFGRLLRGRARFRLSDLWWEIEEVGPRALVIVSVISFLVGLILAYLGADQLRLVGAQIFIADLVAIGMVREIGALMTGVIIAGRTGAAFAAQLGTMQVNEEIDAFKALGISPVDFLVLPRILALMLMVPILTFYAGFVGMFAGMLVSTTIFDIGMFEYYTETLRALSLKHILVGLSKGSVYGAMVAYAGCLRGIQCGRSAESVGEAATSAVVTAILLITISASIMTIIYYRLGI</sequence>
<name>A0A9X4ME94_9BACT</name>
<organism evidence="2 3">
    <name type="scientific">Thiovibrio frasassiensis</name>
    <dbReference type="NCBI Taxonomy" id="2984131"/>
    <lineage>
        <taxon>Bacteria</taxon>
        <taxon>Pseudomonadati</taxon>
        <taxon>Thermodesulfobacteriota</taxon>
        <taxon>Desulfobulbia</taxon>
        <taxon>Desulfobulbales</taxon>
        <taxon>Thiovibrionaceae</taxon>
        <taxon>Thiovibrio</taxon>
    </lineage>
</organism>
<proteinExistence type="predicted"/>
<dbReference type="GO" id="GO:0005548">
    <property type="term" value="F:phospholipid transporter activity"/>
    <property type="evidence" value="ECO:0007669"/>
    <property type="project" value="TreeGrafter"/>
</dbReference>
<dbReference type="EMBL" id="JAPHEH010000001">
    <property type="protein sequence ID" value="MDG4474715.1"/>
    <property type="molecule type" value="Genomic_DNA"/>
</dbReference>
<dbReference type="RefSeq" id="WP_307634053.1">
    <property type="nucleotide sequence ID" value="NZ_JAPHEH010000001.1"/>
</dbReference>
<evidence type="ECO:0000256" key="1">
    <source>
        <dbReference type="SAM" id="Phobius"/>
    </source>
</evidence>
<dbReference type="InterPro" id="IPR030802">
    <property type="entry name" value="Permease_MalE"/>
</dbReference>
<dbReference type="PANTHER" id="PTHR30188">
    <property type="entry name" value="ABC TRANSPORTER PERMEASE PROTEIN-RELATED"/>
    <property type="match status" value="1"/>
</dbReference>
<dbReference type="GO" id="GO:0043190">
    <property type="term" value="C:ATP-binding cassette (ABC) transporter complex"/>
    <property type="evidence" value="ECO:0007669"/>
    <property type="project" value="InterPro"/>
</dbReference>
<feature type="transmembrane region" description="Helical" evidence="1">
    <location>
        <begin position="227"/>
        <end position="252"/>
    </location>
</feature>
<reference evidence="2" key="1">
    <citation type="journal article" date="2022" name="bioRxiv">
        <title>Thiovibrio frasassiensisgen. nov., sp. nov., an autotrophic, elemental sulfur disproportionating bacterium isolated from sulfidic karst sediment, and proposal of Thiovibrionaceae fam. nov.</title>
        <authorList>
            <person name="Aronson H."/>
            <person name="Thomas C."/>
            <person name="Bhattacharyya M."/>
            <person name="Eckstein S."/>
            <person name="Jensen S."/>
            <person name="Barco R."/>
            <person name="Macalady J."/>
            <person name="Amend J."/>
        </authorList>
    </citation>
    <scope>NUCLEOTIDE SEQUENCE</scope>
    <source>
        <strain evidence="2">RS19-109</strain>
    </source>
</reference>
<feature type="transmembrane region" description="Helical" evidence="1">
    <location>
        <begin position="197"/>
        <end position="215"/>
    </location>
</feature>
<evidence type="ECO:0000313" key="3">
    <source>
        <dbReference type="Proteomes" id="UP001154240"/>
    </source>
</evidence>
<dbReference type="PANTHER" id="PTHR30188:SF3">
    <property type="entry name" value="ABC TRANSPORTER PERMEASE"/>
    <property type="match status" value="1"/>
</dbReference>
<reference evidence="2" key="2">
    <citation type="submission" date="2022-10" db="EMBL/GenBank/DDBJ databases">
        <authorList>
            <person name="Aronson H.S."/>
        </authorList>
    </citation>
    <scope>NUCLEOTIDE SEQUENCE</scope>
    <source>
        <strain evidence="2">RS19-109</strain>
    </source>
</reference>
<comment type="caution">
    <text evidence="2">The sequence shown here is derived from an EMBL/GenBank/DDBJ whole genome shotgun (WGS) entry which is preliminary data.</text>
</comment>
<protein>
    <submittedName>
        <fullName evidence="2">ABC transporter permease</fullName>
    </submittedName>
</protein>
<dbReference type="Pfam" id="PF02405">
    <property type="entry name" value="MlaE"/>
    <property type="match status" value="1"/>
</dbReference>
<feature type="transmembrane region" description="Helical" evidence="1">
    <location>
        <begin position="340"/>
        <end position="363"/>
    </location>
</feature>
<feature type="transmembrane region" description="Helical" evidence="1">
    <location>
        <begin position="375"/>
        <end position="399"/>
    </location>
</feature>
<keyword evidence="3" id="KW-1185">Reference proteome</keyword>